<dbReference type="RefSeq" id="WP_145853701.1">
    <property type="nucleotide sequence ID" value="NZ_RPFW01000003.1"/>
</dbReference>
<dbReference type="Gene3D" id="2.60.120.10">
    <property type="entry name" value="Jelly Rolls"/>
    <property type="match status" value="1"/>
</dbReference>
<dbReference type="AlphaFoldDB" id="A0A6P2BY41"/>
<dbReference type="GO" id="GO:0016702">
    <property type="term" value="F:oxidoreductase activity, acting on single donors with incorporation of molecular oxygen, incorporation of two atoms of oxygen"/>
    <property type="evidence" value="ECO:0007669"/>
    <property type="project" value="InterPro"/>
</dbReference>
<evidence type="ECO:0000256" key="2">
    <source>
        <dbReference type="ARBA" id="ARBA00022723"/>
    </source>
</evidence>
<evidence type="ECO:0000256" key="5">
    <source>
        <dbReference type="ARBA" id="ARBA00023004"/>
    </source>
</evidence>
<keyword evidence="4" id="KW-0560">Oxidoreductase</keyword>
<dbReference type="PANTHER" id="PTHR12918:SF1">
    <property type="entry name" value="CYSTEINE DIOXYGENASE TYPE 1"/>
    <property type="match status" value="1"/>
</dbReference>
<keyword evidence="8" id="KW-1185">Reference proteome</keyword>
<dbReference type="OrthoDB" id="4217976at2"/>
<sequence>MQQINTAIEQGILTPRQLAARVRRLLETPAEWVTRVRLDPEGRWYEQIPVDELCELWLISWLPGQSTGFHDHGGANGAFGVVWGQLDEHLVPRRGAGSPARPVTAGSVRSFGQHHVHDVRNSSASSVAVSVHAYSPPLSAMTRYDLTPGGLVPIRTEGADDW</sequence>
<dbReference type="PANTHER" id="PTHR12918">
    <property type="entry name" value="CYSTEINE DIOXYGENASE"/>
    <property type="match status" value="1"/>
</dbReference>
<evidence type="ECO:0000256" key="6">
    <source>
        <dbReference type="PIRSR" id="PIRSR610300-51"/>
    </source>
</evidence>
<dbReference type="InterPro" id="IPR014710">
    <property type="entry name" value="RmlC-like_jellyroll"/>
</dbReference>
<feature type="binding site" evidence="6">
    <location>
        <position position="72"/>
    </location>
    <ligand>
        <name>Fe cation</name>
        <dbReference type="ChEBI" id="CHEBI:24875"/>
        <note>catalytic</note>
    </ligand>
</feature>
<evidence type="ECO:0000256" key="1">
    <source>
        <dbReference type="ARBA" id="ARBA00006622"/>
    </source>
</evidence>
<reference evidence="7 8" key="1">
    <citation type="submission" date="2018-11" db="EMBL/GenBank/DDBJ databases">
        <title>Trebonia kvetii gen.nov., sp.nov., a novel acidophilic actinobacterium, and proposal of the new actinobacterial family Treboniaceae fam. nov.</title>
        <authorList>
            <person name="Rapoport D."/>
            <person name="Sagova-Mareckova M."/>
            <person name="Sedlacek I."/>
            <person name="Provaznik J."/>
            <person name="Kralova S."/>
            <person name="Pavlinic D."/>
            <person name="Benes V."/>
            <person name="Kopecky J."/>
        </authorList>
    </citation>
    <scope>NUCLEOTIDE SEQUENCE [LARGE SCALE GENOMIC DNA]</scope>
    <source>
        <strain evidence="7 8">15Tr583</strain>
    </source>
</reference>
<dbReference type="InterPro" id="IPR011051">
    <property type="entry name" value="RmlC_Cupin_sf"/>
</dbReference>
<protein>
    <submittedName>
        <fullName evidence="7">Cysteine dioxygenase</fullName>
    </submittedName>
</protein>
<evidence type="ECO:0000313" key="7">
    <source>
        <dbReference type="EMBL" id="TVZ03830.1"/>
    </source>
</evidence>
<feature type="binding site" evidence="6">
    <location>
        <position position="117"/>
    </location>
    <ligand>
        <name>Fe cation</name>
        <dbReference type="ChEBI" id="CHEBI:24875"/>
        <note>catalytic</note>
    </ligand>
</feature>
<evidence type="ECO:0000256" key="4">
    <source>
        <dbReference type="ARBA" id="ARBA00023002"/>
    </source>
</evidence>
<keyword evidence="2 6" id="KW-0479">Metal-binding</keyword>
<evidence type="ECO:0000313" key="8">
    <source>
        <dbReference type="Proteomes" id="UP000460272"/>
    </source>
</evidence>
<dbReference type="SUPFAM" id="SSF51182">
    <property type="entry name" value="RmlC-like cupins"/>
    <property type="match status" value="1"/>
</dbReference>
<dbReference type="Pfam" id="PF05995">
    <property type="entry name" value="CDO_I"/>
    <property type="match status" value="1"/>
</dbReference>
<keyword evidence="5 6" id="KW-0408">Iron</keyword>
<evidence type="ECO:0000256" key="3">
    <source>
        <dbReference type="ARBA" id="ARBA00022964"/>
    </source>
</evidence>
<dbReference type="InterPro" id="IPR010300">
    <property type="entry name" value="CDO_1"/>
</dbReference>
<name>A0A6P2BY41_9ACTN</name>
<dbReference type="GO" id="GO:0008198">
    <property type="term" value="F:ferrous iron binding"/>
    <property type="evidence" value="ECO:0007669"/>
    <property type="project" value="TreeGrafter"/>
</dbReference>
<dbReference type="EMBL" id="RPFW01000003">
    <property type="protein sequence ID" value="TVZ03830.1"/>
    <property type="molecule type" value="Genomic_DNA"/>
</dbReference>
<comment type="similarity">
    <text evidence="1">Belongs to the cysteine dioxygenase family.</text>
</comment>
<dbReference type="Proteomes" id="UP000460272">
    <property type="component" value="Unassembled WGS sequence"/>
</dbReference>
<proteinExistence type="inferred from homology"/>
<organism evidence="7 8">
    <name type="scientific">Trebonia kvetii</name>
    <dbReference type="NCBI Taxonomy" id="2480626"/>
    <lineage>
        <taxon>Bacteria</taxon>
        <taxon>Bacillati</taxon>
        <taxon>Actinomycetota</taxon>
        <taxon>Actinomycetes</taxon>
        <taxon>Streptosporangiales</taxon>
        <taxon>Treboniaceae</taxon>
        <taxon>Trebonia</taxon>
    </lineage>
</organism>
<feature type="binding site" evidence="6">
    <location>
        <position position="70"/>
    </location>
    <ligand>
        <name>Fe cation</name>
        <dbReference type="ChEBI" id="CHEBI:24875"/>
        <note>catalytic</note>
    </ligand>
</feature>
<comment type="caution">
    <text evidence="7">The sequence shown here is derived from an EMBL/GenBank/DDBJ whole genome shotgun (WGS) entry which is preliminary data.</text>
</comment>
<accession>A0A6P2BY41</accession>
<keyword evidence="3 7" id="KW-0223">Dioxygenase</keyword>
<gene>
    <name evidence="7" type="ORF">EAS64_15335</name>
</gene>